<reference evidence="2" key="1">
    <citation type="journal article" date="2019" name="Int. J. Syst. Evol. Microbiol.">
        <title>The Global Catalogue of Microorganisms (GCM) 10K type strain sequencing project: providing services to taxonomists for standard genome sequencing and annotation.</title>
        <authorList>
            <consortium name="The Broad Institute Genomics Platform"/>
            <consortium name="The Broad Institute Genome Sequencing Center for Infectious Disease"/>
            <person name="Wu L."/>
            <person name="Ma J."/>
        </authorList>
    </citation>
    <scope>NUCLEOTIDE SEQUENCE [LARGE SCALE GENOMIC DNA]</scope>
    <source>
        <strain evidence="2">SHR3</strain>
    </source>
</reference>
<protein>
    <submittedName>
        <fullName evidence="1">Uncharacterized protein</fullName>
    </submittedName>
</protein>
<accession>A0ABW1AUG4</accession>
<evidence type="ECO:0000313" key="2">
    <source>
        <dbReference type="Proteomes" id="UP001595974"/>
    </source>
</evidence>
<evidence type="ECO:0000313" key="1">
    <source>
        <dbReference type="EMBL" id="MFC5770643.1"/>
    </source>
</evidence>
<keyword evidence="2" id="KW-1185">Reference proteome</keyword>
<name>A0ABW1AUG4_9RHOO</name>
<comment type="caution">
    <text evidence="1">The sequence shown here is derived from an EMBL/GenBank/DDBJ whole genome shotgun (WGS) entry which is preliminary data.</text>
</comment>
<sequence>MADQENIKPLTDHFDDVAMRLCQARAVLRSLTENCQQDEEGIHFGDVMSFEEVSNTLWAIDALLGQAKDFCNDGFRAACAVRFPNLAAVKAA</sequence>
<gene>
    <name evidence="1" type="ORF">ACFPTN_14780</name>
</gene>
<dbReference type="RefSeq" id="WP_096451131.1">
    <property type="nucleotide sequence ID" value="NZ_JBHSOG010000054.1"/>
</dbReference>
<dbReference type="Proteomes" id="UP001595974">
    <property type="component" value="Unassembled WGS sequence"/>
</dbReference>
<organism evidence="1 2">
    <name type="scientific">Thauera sinica</name>
    <dbReference type="NCBI Taxonomy" id="2665146"/>
    <lineage>
        <taxon>Bacteria</taxon>
        <taxon>Pseudomonadati</taxon>
        <taxon>Pseudomonadota</taxon>
        <taxon>Betaproteobacteria</taxon>
        <taxon>Rhodocyclales</taxon>
        <taxon>Zoogloeaceae</taxon>
        <taxon>Thauera</taxon>
    </lineage>
</organism>
<proteinExistence type="predicted"/>
<dbReference type="EMBL" id="JBHSOG010000054">
    <property type="protein sequence ID" value="MFC5770643.1"/>
    <property type="molecule type" value="Genomic_DNA"/>
</dbReference>